<reference evidence="4 5" key="1">
    <citation type="journal article" date="2004" name="Science">
        <title>The Ashbya gossypii genome as a tool for mapping the ancient Saccharomyces cerevisiae genome.</title>
        <authorList>
            <person name="Dietrich F.S."/>
            <person name="Voegeli S."/>
            <person name="Brachat S."/>
            <person name="Lerch A."/>
            <person name="Gates K."/>
            <person name="Steiner S."/>
            <person name="Mohr C."/>
            <person name="Pohlmann R."/>
            <person name="Luedi P."/>
            <person name="Choi S."/>
            <person name="Wing R.A."/>
            <person name="Flavier A."/>
            <person name="Gaffney T.D."/>
            <person name="Philippsen P."/>
        </authorList>
    </citation>
    <scope>NUCLEOTIDE SEQUENCE [LARGE SCALE GENOMIC DNA]</scope>
    <source>
        <strain evidence="5">ATCC 10895 / CBS 109.51 / FGSC 9923 / NRRL Y-1056</strain>
    </source>
</reference>
<dbReference type="FunCoup" id="Q75DF2">
    <property type="interactions" value="93"/>
</dbReference>
<dbReference type="AlphaFoldDB" id="Q75DF2"/>
<dbReference type="PANTHER" id="PTHR15653">
    <property type="entry name" value="STRIATIN"/>
    <property type="match status" value="1"/>
</dbReference>
<protein>
    <submittedName>
        <fullName evidence="4">ABR074Cp</fullName>
    </submittedName>
</protein>
<evidence type="ECO:0000259" key="3">
    <source>
        <dbReference type="Pfam" id="PF08232"/>
    </source>
</evidence>
<name>Q75DF2_EREGS</name>
<keyword evidence="1" id="KW-0175">Coiled coil</keyword>
<accession>Q75DF2</accession>
<sequence>MNQQSTGSLSAQYTLPGVMHYLQTEFTKNERDRINWELERCEMKARIAQLEGENRDLRRELVRCAQGHERPEEVQPVEPSLLKAKLSVQENVKEIVYLLKSPQVTDQLDAWNEKGSSVHLLETMNLHVKKAAHGAPLTSGGTSPTSAELELGQPVAAGLPGSRGYESDQDTVILEEPPVRVPPSSKQRGLAAPPLTPRDTPSMSLEGATGPLSNTSVIQPVAGDSAPVAVEKLTLHQKNLLTLTETGHLKHWQINLNLELTDSLTQVSFEGLGPHVLGLFWWDSKTFMTLDTNGLKVWSVELPEPVMLWECFQDLPFETVDMVDFKNKWLVLKVAEKILIWKICTTGEQHTLQMSNDYEIWLHNQDPTFFILGLTEESLLVLYLDPCQLAVYNFQGKILQQVDLSHLVKDLKPRGKNTTRLVLNKKTSKLLVQVNKQILIYSFDQKKIVASFELGNAPSHIIFKFNSESIILGYLDGTIEVRNLNNFETAVKRYNHFESVQSAHEQPQQSGFQKSPNTDAQIDALLDRNLTSMDIAVIDGVPVVVSGGTDGYIRLESVWAISY</sequence>
<dbReference type="InterPro" id="IPR036322">
    <property type="entry name" value="WD40_repeat_dom_sf"/>
</dbReference>
<dbReference type="STRING" id="284811.Q75DF2"/>
<feature type="domain" description="Striatin N-terminal" evidence="3">
    <location>
        <begin position="14"/>
        <end position="58"/>
    </location>
</feature>
<dbReference type="GeneID" id="4619124"/>
<proteinExistence type="predicted"/>
<dbReference type="OMA" id="ERDRITW"/>
<dbReference type="InterPro" id="IPR051488">
    <property type="entry name" value="WD_repeat_striatin"/>
</dbReference>
<dbReference type="InterPro" id="IPR013258">
    <property type="entry name" value="Striatin_N"/>
</dbReference>
<dbReference type="GO" id="GO:0030674">
    <property type="term" value="F:protein-macromolecule adaptor activity"/>
    <property type="evidence" value="ECO:0000318"/>
    <property type="project" value="GO_Central"/>
</dbReference>
<reference evidence="5" key="2">
    <citation type="journal article" date="2013" name="G3 (Bethesda)">
        <title>Genomes of Ashbya fungi isolated from insects reveal four mating-type loci, numerous translocations, lack of transposons, and distinct gene duplications.</title>
        <authorList>
            <person name="Dietrich F.S."/>
            <person name="Voegeli S."/>
            <person name="Kuo S."/>
            <person name="Philippsen P."/>
        </authorList>
    </citation>
    <scope>GENOME REANNOTATION</scope>
    <source>
        <strain evidence="5">ATCC 10895 / CBS 109.51 / FGSC 9923 / NRRL Y-1056</strain>
    </source>
</reference>
<evidence type="ECO:0000313" key="5">
    <source>
        <dbReference type="Proteomes" id="UP000000591"/>
    </source>
</evidence>
<dbReference type="KEGG" id="ago:AGOS_ABR074C"/>
<dbReference type="eggNOG" id="KOG0642">
    <property type="taxonomic scope" value="Eukaryota"/>
</dbReference>
<gene>
    <name evidence="4" type="ORF">AGOS_ABR074C</name>
</gene>
<dbReference type="HOGENOM" id="CLU_034775_0_0_1"/>
<evidence type="ECO:0000256" key="2">
    <source>
        <dbReference type="SAM" id="MobiDB-lite"/>
    </source>
</evidence>
<keyword evidence="5" id="KW-1185">Reference proteome</keyword>
<evidence type="ECO:0000256" key="1">
    <source>
        <dbReference type="ARBA" id="ARBA00023054"/>
    </source>
</evidence>
<dbReference type="Gene3D" id="1.20.5.300">
    <property type="match status" value="1"/>
</dbReference>
<dbReference type="OrthoDB" id="727118at2759"/>
<dbReference type="EMBL" id="AE016815">
    <property type="protein sequence ID" value="AAS50844.2"/>
    <property type="molecule type" value="Genomic_DNA"/>
</dbReference>
<dbReference type="Gene3D" id="2.130.10.10">
    <property type="entry name" value="YVTN repeat-like/Quinoprotein amine dehydrogenase"/>
    <property type="match status" value="1"/>
</dbReference>
<dbReference type="Proteomes" id="UP000000591">
    <property type="component" value="Chromosome II"/>
</dbReference>
<organism evidence="4 5">
    <name type="scientific">Eremothecium gossypii (strain ATCC 10895 / CBS 109.51 / FGSC 9923 / NRRL Y-1056)</name>
    <name type="common">Yeast</name>
    <name type="synonym">Ashbya gossypii</name>
    <dbReference type="NCBI Taxonomy" id="284811"/>
    <lineage>
        <taxon>Eukaryota</taxon>
        <taxon>Fungi</taxon>
        <taxon>Dikarya</taxon>
        <taxon>Ascomycota</taxon>
        <taxon>Saccharomycotina</taxon>
        <taxon>Saccharomycetes</taxon>
        <taxon>Saccharomycetales</taxon>
        <taxon>Saccharomycetaceae</taxon>
        <taxon>Eremothecium</taxon>
    </lineage>
</organism>
<dbReference type="PANTHER" id="PTHR15653:SF0">
    <property type="entry name" value="CONNECTOR OF KINASE TO AP-1, ISOFORM E"/>
    <property type="match status" value="1"/>
</dbReference>
<dbReference type="InterPro" id="IPR015943">
    <property type="entry name" value="WD40/YVTN_repeat-like_dom_sf"/>
</dbReference>
<dbReference type="GO" id="GO:0009966">
    <property type="term" value="P:regulation of signal transduction"/>
    <property type="evidence" value="ECO:0000318"/>
    <property type="project" value="GO_Central"/>
</dbReference>
<dbReference type="InParanoid" id="Q75DF2"/>
<evidence type="ECO:0000313" key="4">
    <source>
        <dbReference type="EMBL" id="AAS50844.2"/>
    </source>
</evidence>
<dbReference type="Pfam" id="PF08232">
    <property type="entry name" value="Striatin"/>
    <property type="match status" value="1"/>
</dbReference>
<feature type="region of interest" description="Disordered" evidence="2">
    <location>
        <begin position="176"/>
        <end position="214"/>
    </location>
</feature>
<dbReference type="SUPFAM" id="SSF50978">
    <property type="entry name" value="WD40 repeat-like"/>
    <property type="match status" value="1"/>
</dbReference>
<dbReference type="RefSeq" id="NP_983020.2">
    <property type="nucleotide sequence ID" value="NM_208373.2"/>
</dbReference>
<dbReference type="GO" id="GO:0090443">
    <property type="term" value="C:FAR/SIN/STRIPAK complex"/>
    <property type="evidence" value="ECO:0000318"/>
    <property type="project" value="GO_Central"/>
</dbReference>